<organism evidence="5 6">
    <name type="scientific">Aquibium oceanicum</name>
    <dbReference type="NCBI Taxonomy" id="1670800"/>
    <lineage>
        <taxon>Bacteria</taxon>
        <taxon>Pseudomonadati</taxon>
        <taxon>Pseudomonadota</taxon>
        <taxon>Alphaproteobacteria</taxon>
        <taxon>Hyphomicrobiales</taxon>
        <taxon>Phyllobacteriaceae</taxon>
        <taxon>Aquibium</taxon>
    </lineage>
</organism>
<keyword evidence="6" id="KW-1185">Reference proteome</keyword>
<keyword evidence="5" id="KW-0969">Cilium</keyword>
<dbReference type="NCBIfam" id="NF001995">
    <property type="entry name" value="PRK00794.1-1"/>
    <property type="match status" value="1"/>
</dbReference>
<evidence type="ECO:0000256" key="4">
    <source>
        <dbReference type="HAMAP-Rule" id="MF_00783"/>
    </source>
</evidence>
<dbReference type="Proteomes" id="UP000182840">
    <property type="component" value="Chromosome"/>
</dbReference>
<dbReference type="GO" id="GO:0006402">
    <property type="term" value="P:mRNA catabolic process"/>
    <property type="evidence" value="ECO:0007669"/>
    <property type="project" value="InterPro"/>
</dbReference>
<dbReference type="PIRSF" id="PIRSF009533">
    <property type="entry name" value="FlbT"/>
    <property type="match status" value="1"/>
</dbReference>
<protein>
    <recommendedName>
        <fullName evidence="4">Probable flagellum biosynthesis repressor protein FlbT</fullName>
    </recommendedName>
</protein>
<keyword evidence="3 4" id="KW-0694">RNA-binding</keyword>
<reference evidence="6" key="1">
    <citation type="submission" date="2016-11" db="EMBL/GenBank/DDBJ databases">
        <title>Mesorhizobium oceanicum sp. nov., isolated from deep seawater in South China Sea.</title>
        <authorList>
            <person name="Fu G.-Y."/>
        </authorList>
    </citation>
    <scope>NUCLEOTIDE SEQUENCE [LARGE SCALE GENOMIC DNA]</scope>
    <source>
        <strain evidence="6">B7</strain>
    </source>
</reference>
<dbReference type="Pfam" id="PF07378">
    <property type="entry name" value="FlbT"/>
    <property type="match status" value="1"/>
</dbReference>
<dbReference type="GO" id="GO:0048027">
    <property type="term" value="F:mRNA 5'-UTR binding"/>
    <property type="evidence" value="ECO:0007669"/>
    <property type="project" value="UniProtKB-UniRule"/>
</dbReference>
<sequence length="148" mass="16830">MKNTLKISLKANEKIYINGAVVKVDRKTSIEFLNDVQFLLENHVMLPENASTPLRQLYFIVQVILMNPVDAKEARDMFRKSLPMLLASFSNDQILASLKQVDRMVAEGHIYDALKLIRTLFPIEAVIIAEQKNTPRIPDDTSMEARAS</sequence>
<dbReference type="RefSeq" id="WP_072607113.1">
    <property type="nucleotide sequence ID" value="NZ_CP018171.1"/>
</dbReference>
<dbReference type="AlphaFoldDB" id="A0A1L3SW39"/>
<keyword evidence="5" id="KW-0966">Cell projection</keyword>
<evidence type="ECO:0000313" key="5">
    <source>
        <dbReference type="EMBL" id="APH73646.1"/>
    </source>
</evidence>
<name>A0A1L3SW39_9HYPH</name>
<evidence type="ECO:0000313" key="6">
    <source>
        <dbReference type="Proteomes" id="UP000182840"/>
    </source>
</evidence>
<dbReference type="GO" id="GO:0044781">
    <property type="term" value="P:bacterial-type flagellum organization"/>
    <property type="evidence" value="ECO:0007669"/>
    <property type="project" value="UniProtKB-KW"/>
</dbReference>
<dbReference type="HAMAP" id="MF_00783">
    <property type="entry name" value="FlbT"/>
    <property type="match status" value="1"/>
</dbReference>
<accession>A0A1L3SW39</accession>
<gene>
    <name evidence="4" type="primary">flbT</name>
    <name evidence="5" type="ORF">BSQ44_21375</name>
</gene>
<dbReference type="OrthoDB" id="7932924at2"/>
<dbReference type="EMBL" id="CP018171">
    <property type="protein sequence ID" value="APH73646.1"/>
    <property type="molecule type" value="Genomic_DNA"/>
</dbReference>
<comment type="similarity">
    <text evidence="4">Belongs to the FlbT family.</text>
</comment>
<keyword evidence="1 4" id="KW-0678">Repressor</keyword>
<evidence type="ECO:0000256" key="2">
    <source>
        <dbReference type="ARBA" id="ARBA00022795"/>
    </source>
</evidence>
<dbReference type="KEGG" id="meso:BSQ44_21375"/>
<dbReference type="STRING" id="1670800.BSQ44_21375"/>
<comment type="function">
    <text evidence="4">Has a post-transcriptional repressor function in flagellum biogenesis. Associates with the 5'-UTR of fljK mRNA and promotes its degradation.</text>
</comment>
<evidence type="ECO:0000256" key="1">
    <source>
        <dbReference type="ARBA" id="ARBA00022491"/>
    </source>
</evidence>
<dbReference type="GO" id="GO:1902209">
    <property type="term" value="P:negative regulation of bacterial-type flagellum assembly"/>
    <property type="evidence" value="ECO:0007669"/>
    <property type="project" value="UniProtKB-UniRule"/>
</dbReference>
<proteinExistence type="inferred from homology"/>
<dbReference type="InterPro" id="IPR009967">
    <property type="entry name" value="Flagellum_FlbT"/>
</dbReference>
<keyword evidence="5" id="KW-0282">Flagellum</keyword>
<evidence type="ECO:0000256" key="3">
    <source>
        <dbReference type="ARBA" id="ARBA00022884"/>
    </source>
</evidence>
<keyword evidence="2 4" id="KW-1005">Bacterial flagellum biogenesis</keyword>